<name>A0AAV5WSJ1_9BILA</name>
<evidence type="ECO:0000313" key="1">
    <source>
        <dbReference type="EMBL" id="GMT33981.1"/>
    </source>
</evidence>
<protein>
    <submittedName>
        <fullName evidence="1">Uncharacterized protein</fullName>
    </submittedName>
</protein>
<feature type="non-terminal residue" evidence="1">
    <location>
        <position position="76"/>
    </location>
</feature>
<sequence length="76" mass="8424">IIPTYTMRKGLYWVTVNADSSHSSRARSCLPYCCSTSGCSALSLSFDFDSLLVHLTASNHRVDHEVLDDNNNDAED</sequence>
<reference evidence="1" key="1">
    <citation type="submission" date="2023-10" db="EMBL/GenBank/DDBJ databases">
        <title>Genome assembly of Pristionchus species.</title>
        <authorList>
            <person name="Yoshida K."/>
            <person name="Sommer R.J."/>
        </authorList>
    </citation>
    <scope>NUCLEOTIDE SEQUENCE</scope>
    <source>
        <strain evidence="1">RS5133</strain>
    </source>
</reference>
<keyword evidence="2" id="KW-1185">Reference proteome</keyword>
<accession>A0AAV5WSJ1</accession>
<feature type="non-terminal residue" evidence="1">
    <location>
        <position position="1"/>
    </location>
</feature>
<proteinExistence type="predicted"/>
<gene>
    <name evidence="1" type="ORF">PFISCL1PPCAC_25278</name>
</gene>
<evidence type="ECO:0000313" key="2">
    <source>
        <dbReference type="Proteomes" id="UP001432322"/>
    </source>
</evidence>
<dbReference type="Proteomes" id="UP001432322">
    <property type="component" value="Unassembled WGS sequence"/>
</dbReference>
<dbReference type="AlphaFoldDB" id="A0AAV5WSJ1"/>
<comment type="caution">
    <text evidence="1">The sequence shown here is derived from an EMBL/GenBank/DDBJ whole genome shotgun (WGS) entry which is preliminary data.</text>
</comment>
<organism evidence="1 2">
    <name type="scientific">Pristionchus fissidentatus</name>
    <dbReference type="NCBI Taxonomy" id="1538716"/>
    <lineage>
        <taxon>Eukaryota</taxon>
        <taxon>Metazoa</taxon>
        <taxon>Ecdysozoa</taxon>
        <taxon>Nematoda</taxon>
        <taxon>Chromadorea</taxon>
        <taxon>Rhabditida</taxon>
        <taxon>Rhabditina</taxon>
        <taxon>Diplogasteromorpha</taxon>
        <taxon>Diplogasteroidea</taxon>
        <taxon>Neodiplogasteridae</taxon>
        <taxon>Pristionchus</taxon>
    </lineage>
</organism>
<dbReference type="EMBL" id="BTSY01000006">
    <property type="protein sequence ID" value="GMT33981.1"/>
    <property type="molecule type" value="Genomic_DNA"/>
</dbReference>